<dbReference type="PANTHER" id="PTHR46536:SF3">
    <property type="entry name" value="ARF7 EFFECTOR PROTEIN C-TERMINAL DOMAIN-CONTAINING PROTEIN"/>
    <property type="match status" value="1"/>
</dbReference>
<dbReference type="VEuPathDB" id="VectorBase:GPAI006786"/>
<dbReference type="Proteomes" id="UP000092445">
    <property type="component" value="Unassembled WGS sequence"/>
</dbReference>
<dbReference type="PANTHER" id="PTHR46536">
    <property type="entry name" value="ARL14 EFFECTOR PROTEIN"/>
    <property type="match status" value="1"/>
</dbReference>
<keyword evidence="3" id="KW-1185">Reference proteome</keyword>
<organism evidence="2 3">
    <name type="scientific">Glossina pallidipes</name>
    <name type="common">Tsetse fly</name>
    <dbReference type="NCBI Taxonomy" id="7398"/>
    <lineage>
        <taxon>Eukaryota</taxon>
        <taxon>Metazoa</taxon>
        <taxon>Ecdysozoa</taxon>
        <taxon>Arthropoda</taxon>
        <taxon>Hexapoda</taxon>
        <taxon>Insecta</taxon>
        <taxon>Pterygota</taxon>
        <taxon>Neoptera</taxon>
        <taxon>Endopterygota</taxon>
        <taxon>Diptera</taxon>
        <taxon>Brachycera</taxon>
        <taxon>Muscomorpha</taxon>
        <taxon>Hippoboscoidea</taxon>
        <taxon>Glossinidae</taxon>
        <taxon>Glossina</taxon>
    </lineage>
</organism>
<accession>A0A1A9Z8B1</accession>
<dbReference type="EnsemblMetazoa" id="GPAI006786-RA">
    <property type="protein sequence ID" value="GPAI006786-PA"/>
    <property type="gene ID" value="GPAI006786"/>
</dbReference>
<dbReference type="Pfam" id="PF14949">
    <property type="entry name" value="ARF7EP_C"/>
    <property type="match status" value="1"/>
</dbReference>
<evidence type="ECO:0000313" key="2">
    <source>
        <dbReference type="EnsemblMetazoa" id="GPAI006786-PA"/>
    </source>
</evidence>
<dbReference type="STRING" id="7398.A0A1A9Z8B1"/>
<feature type="domain" description="ARF7 effector protein C-terminal" evidence="1">
    <location>
        <begin position="44"/>
        <end position="118"/>
    </location>
</feature>
<dbReference type="InterPro" id="IPR029264">
    <property type="entry name" value="ARF7EP_C"/>
</dbReference>
<reference evidence="2" key="2">
    <citation type="submission" date="2020-05" db="UniProtKB">
        <authorList>
            <consortium name="EnsemblMetazoa"/>
        </authorList>
    </citation>
    <scope>IDENTIFICATION</scope>
    <source>
        <strain evidence="2">IAEA</strain>
    </source>
</reference>
<protein>
    <submittedName>
        <fullName evidence="2">ARF7EP_C domain-containing protein</fullName>
    </submittedName>
</protein>
<sequence length="290" mass="33326">MDSGIELQEACTSTSMLLQESSPKKPAEAHDVRDNFELVNVGEPEEFNRQNRKLKRQKKSALSVYDECGRIRHNGLDVCDCMDDDCPGCWFECEKCGSTKCGPECRINRSFFYESIEIAEMAAMTEGSKKIVEYYDSYIKFSSNYFVAMYLKQNGWTNGTTNNTCVYKDIVYAVSEHGNETFEDFNSATNRWYDCPDTPSRCWSGTHTAVVGNSIYSLEDAENGKVLNNEATIIVPFYMYTPMPKYRRYEYQRDNEIHRAPLQVETVFHGVSWQLHLIKLATSFILTINT</sequence>
<reference evidence="3" key="1">
    <citation type="submission" date="2014-03" db="EMBL/GenBank/DDBJ databases">
        <authorList>
            <person name="Aksoy S."/>
            <person name="Warren W."/>
            <person name="Wilson R.K."/>
        </authorList>
    </citation>
    <scope>NUCLEOTIDE SEQUENCE [LARGE SCALE GENOMIC DNA]</scope>
    <source>
        <strain evidence="3">IAEA</strain>
    </source>
</reference>
<proteinExistence type="predicted"/>
<name>A0A1A9Z8B1_GLOPL</name>
<evidence type="ECO:0000313" key="3">
    <source>
        <dbReference type="Proteomes" id="UP000092445"/>
    </source>
</evidence>
<dbReference type="AlphaFoldDB" id="A0A1A9Z8B1"/>
<evidence type="ECO:0000259" key="1">
    <source>
        <dbReference type="Pfam" id="PF14949"/>
    </source>
</evidence>